<dbReference type="AlphaFoldDB" id="A0AAU7S6V8"/>
<dbReference type="InterPro" id="IPR007344">
    <property type="entry name" value="GrpB/CoaE"/>
</dbReference>
<sequence>MKPPIVLTPYDPIWTDLFERERTALQRADIGWFRAIHHVGSTSIPGIAAKPIIDILVGLRCDDDGRACVEAMHQLGYEYRGDGGIPGRHYYRKGTPHTHHVHMWVESHPEYGRHLRFRDYLRSHPEEARAYEALKRELAERFVSDTLSYSQAKDEFCQRIDELARRQA</sequence>
<dbReference type="PANTHER" id="PTHR34822">
    <property type="entry name" value="GRPB DOMAIN PROTEIN (AFU_ORTHOLOGUE AFUA_1G01530)"/>
    <property type="match status" value="1"/>
</dbReference>
<dbReference type="SUPFAM" id="SSF81301">
    <property type="entry name" value="Nucleotidyltransferase"/>
    <property type="match status" value="1"/>
</dbReference>
<dbReference type="EMBL" id="CP157965">
    <property type="protein sequence ID" value="XBT98152.1"/>
    <property type="molecule type" value="Genomic_DNA"/>
</dbReference>
<name>A0AAU7S6V8_9HYPH</name>
<dbReference type="PANTHER" id="PTHR34822:SF1">
    <property type="entry name" value="GRPB FAMILY PROTEIN"/>
    <property type="match status" value="1"/>
</dbReference>
<dbReference type="Gene3D" id="3.30.460.10">
    <property type="entry name" value="Beta Polymerase, domain 2"/>
    <property type="match status" value="1"/>
</dbReference>
<protein>
    <submittedName>
        <fullName evidence="1">GrpB family protein</fullName>
    </submittedName>
</protein>
<dbReference type="RefSeq" id="WP_349963458.1">
    <property type="nucleotide sequence ID" value="NZ_CP157965.1"/>
</dbReference>
<geneLocation type="plasmid" evidence="1">
    <name>unnamed5</name>
</geneLocation>
<dbReference type="InterPro" id="IPR043519">
    <property type="entry name" value="NT_sf"/>
</dbReference>
<dbReference type="Pfam" id="PF04229">
    <property type="entry name" value="GrpB"/>
    <property type="match status" value="1"/>
</dbReference>
<gene>
    <name evidence="1" type="ORF">ABM479_35510</name>
</gene>
<reference evidence="1" key="1">
    <citation type="submission" date="2024-06" db="EMBL/GenBank/DDBJ databases">
        <authorList>
            <person name="Li T."/>
            <person name="Gao R."/>
        </authorList>
    </citation>
    <scope>NUCLEOTIDE SEQUENCE</scope>
    <source>
        <strain evidence="1">ZPR3</strain>
        <plasmid evidence="1">unnamed5</plasmid>
    </source>
</reference>
<organism evidence="1">
    <name type="scientific">Rhizobium sp. ZPR3</name>
    <dbReference type="NCBI Taxonomy" id="3158967"/>
    <lineage>
        <taxon>Bacteria</taxon>
        <taxon>Pseudomonadati</taxon>
        <taxon>Pseudomonadota</taxon>
        <taxon>Alphaproteobacteria</taxon>
        <taxon>Hyphomicrobiales</taxon>
        <taxon>Rhizobiaceae</taxon>
        <taxon>Rhizobium/Agrobacterium group</taxon>
        <taxon>Rhizobium</taxon>
    </lineage>
</organism>
<evidence type="ECO:0000313" key="1">
    <source>
        <dbReference type="EMBL" id="XBT98152.1"/>
    </source>
</evidence>
<accession>A0AAU7S6V8</accession>
<proteinExistence type="predicted"/>
<keyword evidence="1" id="KW-0614">Plasmid</keyword>